<name>A0A3N1CY15_9ACTN</name>
<dbReference type="Pfam" id="PF13803">
    <property type="entry name" value="DUF4184"/>
    <property type="match status" value="1"/>
</dbReference>
<accession>A0A3N1CY15</accession>
<evidence type="ECO:0000256" key="1">
    <source>
        <dbReference type="SAM" id="Phobius"/>
    </source>
</evidence>
<keyword evidence="1" id="KW-0812">Transmembrane</keyword>
<feature type="transmembrane region" description="Helical" evidence="1">
    <location>
        <begin position="51"/>
        <end position="69"/>
    </location>
</feature>
<comment type="caution">
    <text evidence="2">The sequence shown here is derived from an EMBL/GenBank/DDBJ whole genome shotgun (WGS) entry which is preliminary data.</text>
</comment>
<dbReference type="Proteomes" id="UP000272400">
    <property type="component" value="Unassembled WGS sequence"/>
</dbReference>
<keyword evidence="3" id="KW-1185">Reference proteome</keyword>
<dbReference type="EMBL" id="RJKE01000001">
    <property type="protein sequence ID" value="ROO85618.1"/>
    <property type="molecule type" value="Genomic_DNA"/>
</dbReference>
<proteinExistence type="predicted"/>
<feature type="transmembrane region" description="Helical" evidence="1">
    <location>
        <begin position="185"/>
        <end position="205"/>
    </location>
</feature>
<evidence type="ECO:0000313" key="2">
    <source>
        <dbReference type="EMBL" id="ROO85618.1"/>
    </source>
</evidence>
<evidence type="ECO:0000313" key="3">
    <source>
        <dbReference type="Proteomes" id="UP000272400"/>
    </source>
</evidence>
<dbReference type="AlphaFoldDB" id="A0A3N1CY15"/>
<feature type="transmembrane region" description="Helical" evidence="1">
    <location>
        <begin position="100"/>
        <end position="117"/>
    </location>
</feature>
<keyword evidence="1" id="KW-1133">Transmembrane helix</keyword>
<dbReference type="RefSeq" id="WP_123665105.1">
    <property type="nucleotide sequence ID" value="NZ_RJKE01000001.1"/>
</dbReference>
<gene>
    <name evidence="2" type="ORF">EDD29_3164</name>
</gene>
<sequence>MPFTVSHVAAVLPLRRGRLVPSALVVGAMAPDVPLFAPVSDRPATHRARAILTVDLLFGVVLLGVFHAVKRPLVALLPRWVRARVGKPMRGFRMRGIDDAFWTLVSLALGSATHVVWDAFTHEDGKVVLEFPLLERPVLGMPFYRWAQAGSGVFGLVVLGLWSARWLEHAPAGAPVPGVPTRVRVSLGGLVLASATAAALHGAFVREPKTFFTRIPHAVAGAMSAAFCCVLLYAVLWWARPTDVSRLRRRW</sequence>
<feature type="transmembrane region" description="Helical" evidence="1">
    <location>
        <begin position="143"/>
        <end position="164"/>
    </location>
</feature>
<feature type="transmembrane region" description="Helical" evidence="1">
    <location>
        <begin position="217"/>
        <end position="239"/>
    </location>
</feature>
<keyword evidence="1" id="KW-0472">Membrane</keyword>
<reference evidence="2 3" key="1">
    <citation type="submission" date="2018-11" db="EMBL/GenBank/DDBJ databases">
        <title>Sequencing the genomes of 1000 actinobacteria strains.</title>
        <authorList>
            <person name="Klenk H.-P."/>
        </authorList>
    </citation>
    <scope>NUCLEOTIDE SEQUENCE [LARGE SCALE GENOMIC DNA]</scope>
    <source>
        <strain evidence="2 3">DSM 44254</strain>
    </source>
</reference>
<organism evidence="2 3">
    <name type="scientific">Actinocorallia herbida</name>
    <dbReference type="NCBI Taxonomy" id="58109"/>
    <lineage>
        <taxon>Bacteria</taxon>
        <taxon>Bacillati</taxon>
        <taxon>Actinomycetota</taxon>
        <taxon>Actinomycetes</taxon>
        <taxon>Streptosporangiales</taxon>
        <taxon>Thermomonosporaceae</taxon>
        <taxon>Actinocorallia</taxon>
    </lineage>
</organism>
<protein>
    <submittedName>
        <fullName evidence="2">Uncharacterized protein DUF4184</fullName>
    </submittedName>
</protein>
<dbReference type="OrthoDB" id="8481923at2"/>
<dbReference type="InterPro" id="IPR025238">
    <property type="entry name" value="DUF4184"/>
</dbReference>